<evidence type="ECO:0000313" key="2">
    <source>
        <dbReference type="EMBL" id="HIZ53192.1"/>
    </source>
</evidence>
<evidence type="ECO:0000313" key="3">
    <source>
        <dbReference type="Proteomes" id="UP000824063"/>
    </source>
</evidence>
<organism evidence="2 3">
    <name type="scientific">Candidatus Enterococcus avicola</name>
    <dbReference type="NCBI Taxonomy" id="2838561"/>
    <lineage>
        <taxon>Bacteria</taxon>
        <taxon>Bacillati</taxon>
        <taxon>Bacillota</taxon>
        <taxon>Bacilli</taxon>
        <taxon>Lactobacillales</taxon>
        <taxon>Enterococcaceae</taxon>
        <taxon>Enterococcus</taxon>
    </lineage>
</organism>
<sequence length="55" mass="6401">MAQNEALTEQVKQLNEQIAYMSRKLFGTSSEKTSNKNQLSLFEDSEFFKNRSQPK</sequence>
<evidence type="ECO:0000259" key="1">
    <source>
        <dbReference type="Pfam" id="PF13007"/>
    </source>
</evidence>
<proteinExistence type="predicted"/>
<protein>
    <submittedName>
        <fullName evidence="2">Transposase</fullName>
    </submittedName>
</protein>
<gene>
    <name evidence="2" type="ORF">IAA20_04560</name>
</gene>
<feature type="domain" description="Transposase TnpC homeodomain" evidence="1">
    <location>
        <begin position="13"/>
        <end position="43"/>
    </location>
</feature>
<reference evidence="2" key="1">
    <citation type="journal article" date="2021" name="PeerJ">
        <title>Extensive microbial diversity within the chicken gut microbiome revealed by metagenomics and culture.</title>
        <authorList>
            <person name="Gilroy R."/>
            <person name="Ravi A."/>
            <person name="Getino M."/>
            <person name="Pursley I."/>
            <person name="Horton D.L."/>
            <person name="Alikhan N.F."/>
            <person name="Baker D."/>
            <person name="Gharbi K."/>
            <person name="Hall N."/>
            <person name="Watson M."/>
            <person name="Adriaenssens E.M."/>
            <person name="Foster-Nyarko E."/>
            <person name="Jarju S."/>
            <person name="Secka A."/>
            <person name="Antonio M."/>
            <person name="Oren A."/>
            <person name="Chaudhuri R.R."/>
            <person name="La Ragione R."/>
            <person name="Hildebrand F."/>
            <person name="Pallen M.J."/>
        </authorList>
    </citation>
    <scope>NUCLEOTIDE SEQUENCE</scope>
    <source>
        <strain evidence="2">CHK172-16539</strain>
    </source>
</reference>
<dbReference type="EMBL" id="DXBN01000104">
    <property type="protein sequence ID" value="HIZ53192.1"/>
    <property type="molecule type" value="Genomic_DNA"/>
</dbReference>
<dbReference type="Pfam" id="PF13007">
    <property type="entry name" value="LZ_Tnp_IS66"/>
    <property type="match status" value="1"/>
</dbReference>
<dbReference type="Proteomes" id="UP000824063">
    <property type="component" value="Unassembled WGS sequence"/>
</dbReference>
<reference evidence="2" key="2">
    <citation type="submission" date="2021-04" db="EMBL/GenBank/DDBJ databases">
        <authorList>
            <person name="Gilroy R."/>
        </authorList>
    </citation>
    <scope>NUCLEOTIDE SEQUENCE</scope>
    <source>
        <strain evidence="2">CHK172-16539</strain>
    </source>
</reference>
<name>A0A9D2F7C6_9ENTE</name>
<comment type="caution">
    <text evidence="2">The sequence shown here is derived from an EMBL/GenBank/DDBJ whole genome shotgun (WGS) entry which is preliminary data.</text>
</comment>
<accession>A0A9D2F7C6</accession>
<dbReference type="AlphaFoldDB" id="A0A9D2F7C6"/>
<dbReference type="InterPro" id="IPR024463">
    <property type="entry name" value="Transposase_TnpC_homeodom"/>
</dbReference>